<accession>A0ACB7PEI6</accession>
<protein>
    <submittedName>
        <fullName evidence="1">Uncharacterized protein</fullName>
    </submittedName>
</protein>
<name>A0ACB7PEI6_9PEZI</name>
<dbReference type="EMBL" id="JAGIZQ010000003">
    <property type="protein sequence ID" value="KAH6637317.1"/>
    <property type="molecule type" value="Genomic_DNA"/>
</dbReference>
<evidence type="ECO:0000313" key="1">
    <source>
        <dbReference type="EMBL" id="KAH6637317.1"/>
    </source>
</evidence>
<reference evidence="1 2" key="1">
    <citation type="journal article" date="2021" name="Nat. Commun.">
        <title>Genetic determinants of endophytism in the Arabidopsis root mycobiome.</title>
        <authorList>
            <person name="Mesny F."/>
            <person name="Miyauchi S."/>
            <person name="Thiergart T."/>
            <person name="Pickel B."/>
            <person name="Atanasova L."/>
            <person name="Karlsson M."/>
            <person name="Huettel B."/>
            <person name="Barry K.W."/>
            <person name="Haridas S."/>
            <person name="Chen C."/>
            <person name="Bauer D."/>
            <person name="Andreopoulos W."/>
            <person name="Pangilinan J."/>
            <person name="LaButti K."/>
            <person name="Riley R."/>
            <person name="Lipzen A."/>
            <person name="Clum A."/>
            <person name="Drula E."/>
            <person name="Henrissat B."/>
            <person name="Kohler A."/>
            <person name="Grigoriev I.V."/>
            <person name="Martin F.M."/>
            <person name="Hacquard S."/>
        </authorList>
    </citation>
    <scope>NUCLEOTIDE SEQUENCE [LARGE SCALE GENOMIC DNA]</scope>
    <source>
        <strain evidence="1 2">MPI-SDFR-AT-0079</strain>
    </source>
</reference>
<proteinExistence type="predicted"/>
<evidence type="ECO:0000313" key="2">
    <source>
        <dbReference type="Proteomes" id="UP000724584"/>
    </source>
</evidence>
<sequence>MHALSLLAVASTALAAPLGQSALDSESISFNDCEIVLDHDIDTSVVGIQFTIKPAGAVCAASNFTFPSPVFNCGDSAYSFSVDKTAGYYSRYTVWISHETESGGALQGELSFGTNGPIPWLHDQIGTATGTLTAA</sequence>
<comment type="caution">
    <text evidence="1">The sequence shown here is derived from an EMBL/GenBank/DDBJ whole genome shotgun (WGS) entry which is preliminary data.</text>
</comment>
<organism evidence="1 2">
    <name type="scientific">Chaetomium tenue</name>
    <dbReference type="NCBI Taxonomy" id="1854479"/>
    <lineage>
        <taxon>Eukaryota</taxon>
        <taxon>Fungi</taxon>
        <taxon>Dikarya</taxon>
        <taxon>Ascomycota</taxon>
        <taxon>Pezizomycotina</taxon>
        <taxon>Sordariomycetes</taxon>
        <taxon>Sordariomycetidae</taxon>
        <taxon>Sordariales</taxon>
        <taxon>Chaetomiaceae</taxon>
        <taxon>Chaetomium</taxon>
    </lineage>
</organism>
<dbReference type="Proteomes" id="UP000724584">
    <property type="component" value="Unassembled WGS sequence"/>
</dbReference>
<keyword evidence="2" id="KW-1185">Reference proteome</keyword>
<gene>
    <name evidence="1" type="ORF">F5144DRAFT_647447</name>
</gene>